<organism evidence="2 3">
    <name type="scientific">Pisum sativum</name>
    <name type="common">Garden pea</name>
    <name type="synonym">Lathyrus oleraceus</name>
    <dbReference type="NCBI Taxonomy" id="3888"/>
    <lineage>
        <taxon>Eukaryota</taxon>
        <taxon>Viridiplantae</taxon>
        <taxon>Streptophyta</taxon>
        <taxon>Embryophyta</taxon>
        <taxon>Tracheophyta</taxon>
        <taxon>Spermatophyta</taxon>
        <taxon>Magnoliopsida</taxon>
        <taxon>eudicotyledons</taxon>
        <taxon>Gunneridae</taxon>
        <taxon>Pentapetalae</taxon>
        <taxon>rosids</taxon>
        <taxon>fabids</taxon>
        <taxon>Fabales</taxon>
        <taxon>Fabaceae</taxon>
        <taxon>Papilionoideae</taxon>
        <taxon>50 kb inversion clade</taxon>
        <taxon>NPAAA clade</taxon>
        <taxon>Hologalegina</taxon>
        <taxon>IRL clade</taxon>
        <taxon>Fabeae</taxon>
        <taxon>Lathyrus</taxon>
    </lineage>
</organism>
<dbReference type="EMBL" id="JAMSHJ010000006">
    <property type="protein sequence ID" value="KAI5393795.1"/>
    <property type="molecule type" value="Genomic_DNA"/>
</dbReference>
<dbReference type="Proteomes" id="UP001058974">
    <property type="component" value="Chromosome 6"/>
</dbReference>
<feature type="coiled-coil region" evidence="1">
    <location>
        <begin position="212"/>
        <end position="244"/>
    </location>
</feature>
<sequence length="361" mass="40857">MTFSASSLRPTSSPSYSQLLCSLRYNTKLRGRIGFAVTQGRKDRWLRNGVNVRSVLSDNRPSFNSYGAPESARLLERLFEQTHKLEDRMAGDEPYLRDFESDLLSALMELKEKEDHLKEVERTVLLENGKLKHAKEELERQESEIEAARKKYERLEEEMKEAKASLVSQTGQIEELKIRLRDRDDEIGGLHDAFSLKEEEMEILAVQKALTMKDEELKMTIARLEAKEEELRGARDKVTEDANDHKRLHTLAQARIDEKNMDDLAIEKLQLEAAQHEVKAATSALQKLAEMSQQLLNKSKTIQSVEADSYISAMKNNNDIKLDLITNINCIDCLAVVKAGVARLSALTDQLVTDAGLVAAS</sequence>
<comment type="caution">
    <text evidence="2">The sequence shown here is derived from an EMBL/GenBank/DDBJ whole genome shotgun (WGS) entry which is preliminary data.</text>
</comment>
<dbReference type="Gramene" id="Psat06G0078000-T2">
    <property type="protein sequence ID" value="KAI5393795.1"/>
    <property type="gene ID" value="KIW84_060780"/>
</dbReference>
<gene>
    <name evidence="2" type="ORF">KIW84_060780</name>
</gene>
<keyword evidence="3" id="KW-1185">Reference proteome</keyword>
<evidence type="ECO:0000313" key="2">
    <source>
        <dbReference type="EMBL" id="KAI5393795.1"/>
    </source>
</evidence>
<name>A0A9D4W135_PEA</name>
<reference evidence="2 3" key="1">
    <citation type="journal article" date="2022" name="Nat. Genet.">
        <title>Improved pea reference genome and pan-genome highlight genomic features and evolutionary characteristics.</title>
        <authorList>
            <person name="Yang T."/>
            <person name="Liu R."/>
            <person name="Luo Y."/>
            <person name="Hu S."/>
            <person name="Wang D."/>
            <person name="Wang C."/>
            <person name="Pandey M.K."/>
            <person name="Ge S."/>
            <person name="Xu Q."/>
            <person name="Li N."/>
            <person name="Li G."/>
            <person name="Huang Y."/>
            <person name="Saxena R.K."/>
            <person name="Ji Y."/>
            <person name="Li M."/>
            <person name="Yan X."/>
            <person name="He Y."/>
            <person name="Liu Y."/>
            <person name="Wang X."/>
            <person name="Xiang C."/>
            <person name="Varshney R.K."/>
            <person name="Ding H."/>
            <person name="Gao S."/>
            <person name="Zong X."/>
        </authorList>
    </citation>
    <scope>NUCLEOTIDE SEQUENCE [LARGE SCALE GENOMIC DNA]</scope>
    <source>
        <strain evidence="2 3">cv. Zhongwan 6</strain>
    </source>
</reference>
<evidence type="ECO:0000313" key="3">
    <source>
        <dbReference type="Proteomes" id="UP001058974"/>
    </source>
</evidence>
<proteinExistence type="predicted"/>
<feature type="coiled-coil region" evidence="1">
    <location>
        <begin position="103"/>
        <end position="179"/>
    </location>
</feature>
<keyword evidence="1" id="KW-0175">Coiled coil</keyword>
<protein>
    <submittedName>
        <fullName evidence="2">Uncharacterized protein</fullName>
    </submittedName>
</protein>
<evidence type="ECO:0000256" key="1">
    <source>
        <dbReference type="SAM" id="Coils"/>
    </source>
</evidence>
<dbReference type="AlphaFoldDB" id="A0A9D4W135"/>
<feature type="coiled-coil region" evidence="1">
    <location>
        <begin position="271"/>
        <end position="308"/>
    </location>
</feature>
<accession>A0A9D4W135</accession>